<comment type="similarity">
    <text evidence="2 8">Belongs to the peptidase C19 family.</text>
</comment>
<evidence type="ECO:0000256" key="2">
    <source>
        <dbReference type="ARBA" id="ARBA00009085"/>
    </source>
</evidence>
<dbReference type="PANTHER" id="PTHR24006:SF747">
    <property type="entry name" value="UBIQUITIN CARBOXYL-TERMINAL HYDROLASE 20"/>
    <property type="match status" value="1"/>
</dbReference>
<dbReference type="PANTHER" id="PTHR24006">
    <property type="entry name" value="UBIQUITIN CARBOXYL-TERMINAL HYDROLASE"/>
    <property type="match status" value="1"/>
</dbReference>
<dbReference type="SUPFAM" id="SSF54001">
    <property type="entry name" value="Cysteine proteinases"/>
    <property type="match status" value="1"/>
</dbReference>
<dbReference type="GO" id="GO:0006508">
    <property type="term" value="P:proteolysis"/>
    <property type="evidence" value="ECO:0007669"/>
    <property type="project" value="UniProtKB-KW"/>
</dbReference>
<dbReference type="GO" id="GO:0016579">
    <property type="term" value="P:protein deubiquitination"/>
    <property type="evidence" value="ECO:0007669"/>
    <property type="project" value="InterPro"/>
</dbReference>
<dbReference type="PROSITE" id="PS00973">
    <property type="entry name" value="USP_2"/>
    <property type="match status" value="1"/>
</dbReference>
<dbReference type="GO" id="GO:0005634">
    <property type="term" value="C:nucleus"/>
    <property type="evidence" value="ECO:0007669"/>
    <property type="project" value="TreeGrafter"/>
</dbReference>
<protein>
    <recommendedName>
        <fullName evidence="8">Ubiquitin carboxyl-terminal hydrolase</fullName>
        <ecNumber evidence="8">3.4.19.12</ecNumber>
    </recommendedName>
</protein>
<dbReference type="FunFam" id="3.90.70.10:FF:000116">
    <property type="entry name" value="Ubiquitin carboxyl-terminal hydrolase 20"/>
    <property type="match status" value="1"/>
</dbReference>
<reference evidence="11 12" key="1">
    <citation type="submission" date="2024-01" db="EMBL/GenBank/DDBJ databases">
        <title>The genomes of 5 underutilized Papilionoideae crops provide insights into root nodulation and disease resistanc.</title>
        <authorList>
            <person name="Jiang F."/>
        </authorList>
    </citation>
    <scope>NUCLEOTIDE SEQUENCE [LARGE SCALE GENOMIC DNA]</scope>
    <source>
        <strain evidence="11">DUOXIRENSHENG_FW03</strain>
        <tissue evidence="11">Leaves</tissue>
    </source>
</reference>
<dbReference type="InterPro" id="IPR018200">
    <property type="entry name" value="USP_CS"/>
</dbReference>
<name>A0AAN9SWJ6_PSOTE</name>
<dbReference type="GO" id="GO:0004843">
    <property type="term" value="F:cysteine-type deubiquitinase activity"/>
    <property type="evidence" value="ECO:0007669"/>
    <property type="project" value="UniProtKB-UniRule"/>
</dbReference>
<feature type="domain" description="USP" evidence="10">
    <location>
        <begin position="134"/>
        <end position="437"/>
    </location>
</feature>
<evidence type="ECO:0000256" key="4">
    <source>
        <dbReference type="ARBA" id="ARBA00022786"/>
    </source>
</evidence>
<evidence type="ECO:0000256" key="7">
    <source>
        <dbReference type="ARBA" id="ARBA00037450"/>
    </source>
</evidence>
<dbReference type="GO" id="GO:0005829">
    <property type="term" value="C:cytosol"/>
    <property type="evidence" value="ECO:0007669"/>
    <property type="project" value="TreeGrafter"/>
</dbReference>
<dbReference type="Pfam" id="PF00443">
    <property type="entry name" value="UCH"/>
    <property type="match status" value="1"/>
</dbReference>
<proteinExistence type="inferred from homology"/>
<dbReference type="InterPro" id="IPR050164">
    <property type="entry name" value="Peptidase_C19"/>
</dbReference>
<feature type="region of interest" description="Disordered" evidence="9">
    <location>
        <begin position="668"/>
        <end position="693"/>
    </location>
</feature>
<feature type="region of interest" description="Disordered" evidence="9">
    <location>
        <begin position="1"/>
        <end position="74"/>
    </location>
</feature>
<dbReference type="InterPro" id="IPR028889">
    <property type="entry name" value="USP"/>
</dbReference>
<keyword evidence="3 8" id="KW-0645">Protease</keyword>
<dbReference type="Gene3D" id="3.90.70.10">
    <property type="entry name" value="Cysteine proteinases"/>
    <property type="match status" value="1"/>
</dbReference>
<evidence type="ECO:0000256" key="8">
    <source>
        <dbReference type="RuleBase" id="RU366025"/>
    </source>
</evidence>
<comment type="function">
    <text evidence="7 8">Recognizes and hydrolyzes the peptide bond at the C-terminal Gly of ubiquitin. Involved in the processing of poly-ubiquitin precursors as well as that of ubiquitinated proteins.</text>
</comment>
<dbReference type="InterPro" id="IPR001394">
    <property type="entry name" value="Peptidase_C19_UCH"/>
</dbReference>
<evidence type="ECO:0000256" key="1">
    <source>
        <dbReference type="ARBA" id="ARBA00000707"/>
    </source>
</evidence>
<dbReference type="EMBL" id="JAYMYS010000002">
    <property type="protein sequence ID" value="KAK7407160.1"/>
    <property type="molecule type" value="Genomic_DNA"/>
</dbReference>
<dbReference type="InterPro" id="IPR038765">
    <property type="entry name" value="Papain-like_cys_pep_sf"/>
</dbReference>
<evidence type="ECO:0000256" key="6">
    <source>
        <dbReference type="ARBA" id="ARBA00022807"/>
    </source>
</evidence>
<keyword evidence="5 8" id="KW-0378">Hydrolase</keyword>
<evidence type="ECO:0000313" key="12">
    <source>
        <dbReference type="Proteomes" id="UP001386955"/>
    </source>
</evidence>
<organism evidence="11 12">
    <name type="scientific">Psophocarpus tetragonolobus</name>
    <name type="common">Winged bean</name>
    <name type="synonym">Dolichos tetragonolobus</name>
    <dbReference type="NCBI Taxonomy" id="3891"/>
    <lineage>
        <taxon>Eukaryota</taxon>
        <taxon>Viridiplantae</taxon>
        <taxon>Streptophyta</taxon>
        <taxon>Embryophyta</taxon>
        <taxon>Tracheophyta</taxon>
        <taxon>Spermatophyta</taxon>
        <taxon>Magnoliopsida</taxon>
        <taxon>eudicotyledons</taxon>
        <taxon>Gunneridae</taxon>
        <taxon>Pentapetalae</taxon>
        <taxon>rosids</taxon>
        <taxon>fabids</taxon>
        <taxon>Fabales</taxon>
        <taxon>Fabaceae</taxon>
        <taxon>Papilionoideae</taxon>
        <taxon>50 kb inversion clade</taxon>
        <taxon>NPAAA clade</taxon>
        <taxon>indigoferoid/millettioid clade</taxon>
        <taxon>Phaseoleae</taxon>
        <taxon>Psophocarpus</taxon>
    </lineage>
</organism>
<evidence type="ECO:0000259" key="10">
    <source>
        <dbReference type="PROSITE" id="PS50235"/>
    </source>
</evidence>
<feature type="region of interest" description="Disordered" evidence="9">
    <location>
        <begin position="514"/>
        <end position="535"/>
    </location>
</feature>
<feature type="region of interest" description="Disordered" evidence="9">
    <location>
        <begin position="597"/>
        <end position="641"/>
    </location>
</feature>
<accession>A0AAN9SWJ6</accession>
<evidence type="ECO:0000256" key="9">
    <source>
        <dbReference type="SAM" id="MobiDB-lite"/>
    </source>
</evidence>
<evidence type="ECO:0000256" key="5">
    <source>
        <dbReference type="ARBA" id="ARBA00022801"/>
    </source>
</evidence>
<evidence type="ECO:0000313" key="11">
    <source>
        <dbReference type="EMBL" id="KAK7407160.1"/>
    </source>
</evidence>
<comment type="catalytic activity">
    <reaction evidence="1 8">
        <text>Thiol-dependent hydrolysis of ester, thioester, amide, peptide and isopeptide bonds formed by the C-terminal Gly of ubiquitin (a 76-residue protein attached to proteins as an intracellular targeting signal).</text>
        <dbReference type="EC" id="3.4.19.12"/>
    </reaction>
</comment>
<keyword evidence="12" id="KW-1185">Reference proteome</keyword>
<feature type="compositionally biased region" description="Basic and acidic residues" evidence="9">
    <location>
        <begin position="608"/>
        <end position="620"/>
    </location>
</feature>
<dbReference type="PROSITE" id="PS50235">
    <property type="entry name" value="USP_3"/>
    <property type="match status" value="1"/>
</dbReference>
<evidence type="ECO:0000256" key="3">
    <source>
        <dbReference type="ARBA" id="ARBA00022670"/>
    </source>
</evidence>
<gene>
    <name evidence="11" type="ORF">VNO78_08839</name>
</gene>
<dbReference type="Proteomes" id="UP001386955">
    <property type="component" value="Unassembled WGS sequence"/>
</dbReference>
<keyword evidence="6 8" id="KW-0788">Thiol protease</keyword>
<feature type="compositionally biased region" description="Polar residues" evidence="9">
    <location>
        <begin position="522"/>
        <end position="531"/>
    </location>
</feature>
<comment type="caution">
    <text evidence="11">The sequence shown here is derived from an EMBL/GenBank/DDBJ whole genome shotgun (WGS) entry which is preliminary data.</text>
</comment>
<keyword evidence="4 8" id="KW-0833">Ubl conjugation pathway</keyword>
<feature type="compositionally biased region" description="Basic residues" evidence="9">
    <location>
        <begin position="621"/>
        <end position="631"/>
    </location>
</feature>
<sequence>MCFSVSQPAITAAESMGDPPPPSIYSEAPSDTDSDADSGHAIVKSPTPADSGIPVGEYGDDPPREGSGVSSSFRQLNDNSSSLWSSALASNSHISADQPKSWIASEGNWLLAEDLDSRDAECVTEDVPSKMVGAGLWNLGNTCYLNAILQCFTHTVPLVQGLRACTHTFPCASYEDGFCVICAFRCQVDRSIASSGQALKPLIFVHNLNYFSSVFTRYQQEDAHEFMQCALDKLEGCYLDLRKSNLNFEDDNLVEKVFGGRLISKLRCCSCDHTSDTFEPLIDMSLEIENVDSLPSALESFTKVEKIDASFKCDSCKEEVSTEKQLMLDQTPLVAAFHLKRFKTDGTHVEKIDKHIDFPLELDLQPYTISNQNDVPLKYDLYAIVVHTGFSSTSGHYFCFVRSAPDTWHKLDDSMVTKVSADSVLSQEAYILFYAQHGTQWFSSIMESQTECLDPNVMHTSPKSVLDVGDSMSKPNPIIISNTGRGCASESKDSEPQLDQYREENGFLEVNDTNDAAHGSEQLPSRSNQESIELKSSRVDAQKLFRKKTTLDDRAMCDRNSYINGTRDNKEVVYDNEEVVHDSEEVVDFGENACFHALTPPNSPPNDASDKFYTSHDNLKKTKHGSCKKSSNKSAEDSQRRAAMNDLNKMIGSRRGALLKFVTQQDQVLDKKRKQMDSSQCKKNNLGERKKSNHTSVSRPVCVFWPLNPRLLAMDRTLANDLPDLGFSSPGNTNKSYCWDSRGRQMIHNGESILENRHCLRLKGQFHRNQMTLLSEETIWKALAQLQLFVTNKFYDNAINLYI</sequence>
<dbReference type="EC" id="3.4.19.12" evidence="8"/>
<dbReference type="PROSITE" id="PS00972">
    <property type="entry name" value="USP_1"/>
    <property type="match status" value="1"/>
</dbReference>
<dbReference type="AlphaFoldDB" id="A0AAN9SWJ6"/>